<protein>
    <submittedName>
        <fullName evidence="1">Uncharacterized protein</fullName>
    </submittedName>
</protein>
<gene>
    <name evidence="1" type="ORF">JG687_00007363</name>
</gene>
<dbReference type="EMBL" id="JAENGZ010000322">
    <property type="protein sequence ID" value="KAG6962042.1"/>
    <property type="molecule type" value="Genomic_DNA"/>
</dbReference>
<name>A0A8T1UKJ1_9STRA</name>
<dbReference type="Proteomes" id="UP000688947">
    <property type="component" value="Unassembled WGS sequence"/>
</dbReference>
<proteinExistence type="predicted"/>
<reference evidence="1" key="1">
    <citation type="submission" date="2021-01" db="EMBL/GenBank/DDBJ databases">
        <title>Phytophthora aleatoria, a newly-described species from Pinus radiata is distinct from Phytophthora cactorum isolates based on comparative genomics.</title>
        <authorList>
            <person name="Mcdougal R."/>
            <person name="Panda P."/>
            <person name="Williams N."/>
            <person name="Studholme D.J."/>
        </authorList>
    </citation>
    <scope>NUCLEOTIDE SEQUENCE</scope>
    <source>
        <strain evidence="1">NZFS 3830</strain>
    </source>
</reference>
<comment type="caution">
    <text evidence="1">The sequence shown here is derived from an EMBL/GenBank/DDBJ whole genome shotgun (WGS) entry which is preliminary data.</text>
</comment>
<dbReference type="AlphaFoldDB" id="A0A8T1UKJ1"/>
<dbReference type="OrthoDB" id="88607at2759"/>
<organism evidence="1 2">
    <name type="scientific">Phytophthora cactorum</name>
    <dbReference type="NCBI Taxonomy" id="29920"/>
    <lineage>
        <taxon>Eukaryota</taxon>
        <taxon>Sar</taxon>
        <taxon>Stramenopiles</taxon>
        <taxon>Oomycota</taxon>
        <taxon>Peronosporomycetes</taxon>
        <taxon>Peronosporales</taxon>
        <taxon>Peronosporaceae</taxon>
        <taxon>Phytophthora</taxon>
    </lineage>
</organism>
<sequence>MSENLIYLITPRRSSNDVLAALNIDSFIGFVGASGSKYVKYFKEISNNDNVNPISTLAAKYEDDALYKLIAQAERNAEMENHASYLQVEQTRYWIDKKNNPSEIFHLFQLDKMQSRKDIFSNPEFTAWVKYVDDLNTKYPDQPVSMTPTLAKLTTKTDPDPTPYPRCSHDVPQHEKGCVQFAGGYDFHIVELWKSPREVFKMLGVGNVFGNSALRNPLIKWWLNYAENFDNVTSNPQESWFQLLLDGYGWCGVGKSDQEAKAKSSHRGDRPTMERALKKYWQDQGIFK</sequence>
<accession>A0A8T1UKJ1</accession>
<evidence type="ECO:0000313" key="2">
    <source>
        <dbReference type="Proteomes" id="UP000688947"/>
    </source>
</evidence>
<evidence type="ECO:0000313" key="1">
    <source>
        <dbReference type="EMBL" id="KAG6962042.1"/>
    </source>
</evidence>